<reference evidence="1 2" key="1">
    <citation type="journal article" date="1990" name="Virology">
        <title>Nucleotide sequence of a circular single-stranded DNA associated with coconut foliar decay virus.</title>
        <authorList>
            <person name="Rohde W."/>
            <person name="Randles J.W."/>
            <person name="Langridge P."/>
            <person name="Hanold D."/>
        </authorList>
    </citation>
    <scope>NUCLEOTIDE SEQUENCE [LARGE SCALE GENOMIC DNA]</scope>
</reference>
<proteinExistence type="predicted"/>
<organism evidence="1 2">
    <name type="scientific">Coconut foliar decay alphasatellite 1</name>
    <dbReference type="NCBI Taxonomy" id="2161874"/>
    <lineage>
        <taxon>Viruses</taxon>
        <taxon>Viruses incertae sedis</taxon>
        <taxon>Alphasatellitidae</taxon>
        <taxon>Petromoalphasatellitinae</taxon>
        <taxon>Cocosatellite</taxon>
        <taxon>Cocosatellite cocos</taxon>
    </lineage>
</organism>
<name>Q66007_9VIRU</name>
<dbReference type="EMBL" id="M29963">
    <property type="protein sequence ID" value="AAA42896.1"/>
    <property type="molecule type" value="Genomic_DNA"/>
</dbReference>
<accession>Q66007</accession>
<keyword evidence="2" id="KW-1185">Reference proteome</keyword>
<evidence type="ECO:0000313" key="2">
    <source>
        <dbReference type="Proteomes" id="UP000201636"/>
    </source>
</evidence>
<protein>
    <submittedName>
        <fullName evidence="1">ORF6</fullName>
    </submittedName>
</protein>
<sequence length="48" mass="5308">MEMGTDFQRPILSIPPKLRVQRIFGIRLGLPGGVHQVPQQIVGPIVAF</sequence>
<dbReference type="Proteomes" id="UP000201636">
    <property type="component" value="Segment"/>
</dbReference>
<evidence type="ECO:0000313" key="1">
    <source>
        <dbReference type="EMBL" id="AAA42896.1"/>
    </source>
</evidence>